<feature type="domain" description="Transposase DDE" evidence="1">
    <location>
        <begin position="32"/>
        <end position="82"/>
    </location>
</feature>
<reference evidence="2 3" key="1">
    <citation type="submission" date="2021-05" db="EMBL/GenBank/DDBJ databases">
        <title>Novel Bacillus species.</title>
        <authorList>
            <person name="Liu G."/>
        </authorList>
    </citation>
    <scope>NUCLEOTIDE SEQUENCE [LARGE SCALE GENOMIC DNA]</scope>
    <source>
        <strain evidence="2 3">FJAT-49682</strain>
    </source>
</reference>
<protein>
    <submittedName>
        <fullName evidence="2">Transposase</fullName>
    </submittedName>
</protein>
<sequence length="83" mass="10046">MFRIIAHKRYHPTTGLFPKWKFEYDKIRDLNVCPNKKELVYSTTNREGYNKYKSDSKKCENCPLLSQCTRSKYKVKVVTRHVW</sequence>
<gene>
    <name evidence="2" type="ORF">KHA91_04400</name>
</gene>
<proteinExistence type="predicted"/>
<dbReference type="Pfam" id="PF13751">
    <property type="entry name" value="DDE_Tnp_1_6"/>
    <property type="match status" value="1"/>
</dbReference>
<evidence type="ECO:0000313" key="3">
    <source>
        <dbReference type="Proteomes" id="UP000676456"/>
    </source>
</evidence>
<evidence type="ECO:0000259" key="1">
    <source>
        <dbReference type="Pfam" id="PF13751"/>
    </source>
</evidence>
<name>A0A942UNI2_9BACI</name>
<dbReference type="InterPro" id="IPR025668">
    <property type="entry name" value="Tnp_DDE_dom"/>
</dbReference>
<comment type="caution">
    <text evidence="2">The sequence shown here is derived from an EMBL/GenBank/DDBJ whole genome shotgun (WGS) entry which is preliminary data.</text>
</comment>
<keyword evidence="3" id="KW-1185">Reference proteome</keyword>
<organism evidence="2 3">
    <name type="scientific">Lederbergia citrea</name>
    <dbReference type="NCBI Taxonomy" id="2833581"/>
    <lineage>
        <taxon>Bacteria</taxon>
        <taxon>Bacillati</taxon>
        <taxon>Bacillota</taxon>
        <taxon>Bacilli</taxon>
        <taxon>Bacillales</taxon>
        <taxon>Bacillaceae</taxon>
        <taxon>Lederbergia</taxon>
    </lineage>
</organism>
<dbReference type="EMBL" id="JAGYPN010000001">
    <property type="protein sequence ID" value="MBS4221993.1"/>
    <property type="molecule type" value="Genomic_DNA"/>
</dbReference>
<accession>A0A942UNI2</accession>
<evidence type="ECO:0000313" key="2">
    <source>
        <dbReference type="EMBL" id="MBS4221993.1"/>
    </source>
</evidence>
<dbReference type="AlphaFoldDB" id="A0A942UNI2"/>
<dbReference type="Proteomes" id="UP000676456">
    <property type="component" value="Unassembled WGS sequence"/>
</dbReference>